<dbReference type="InterPro" id="IPR009003">
    <property type="entry name" value="Peptidase_S1_PA"/>
</dbReference>
<keyword evidence="1" id="KW-0645">Protease</keyword>
<name>A0A1G7B157_9BACL</name>
<feature type="compositionally biased region" description="Basic and acidic residues" evidence="2">
    <location>
        <begin position="1"/>
        <end position="29"/>
    </location>
</feature>
<evidence type="ECO:0000256" key="3">
    <source>
        <dbReference type="SAM" id="Phobius"/>
    </source>
</evidence>
<dbReference type="InterPro" id="IPR043504">
    <property type="entry name" value="Peptidase_S1_PA_chymotrypsin"/>
</dbReference>
<keyword evidence="3" id="KW-0472">Membrane</keyword>
<keyword evidence="1" id="KW-0378">Hydrolase</keyword>
<dbReference type="EMBL" id="FNAR01000005">
    <property type="protein sequence ID" value="SDE20848.1"/>
    <property type="molecule type" value="Genomic_DNA"/>
</dbReference>
<dbReference type="AlphaFoldDB" id="A0A1G7B157"/>
<protein>
    <submittedName>
        <fullName evidence="4">Trypsin-like peptidase domain-containing protein</fullName>
    </submittedName>
</protein>
<dbReference type="GO" id="GO:0006508">
    <property type="term" value="P:proteolysis"/>
    <property type="evidence" value="ECO:0007669"/>
    <property type="project" value="InterPro"/>
</dbReference>
<evidence type="ECO:0000256" key="1">
    <source>
        <dbReference type="ARBA" id="ARBA00022825"/>
    </source>
</evidence>
<dbReference type="SUPFAM" id="SSF50494">
    <property type="entry name" value="Trypsin-like serine proteases"/>
    <property type="match status" value="1"/>
</dbReference>
<dbReference type="Pfam" id="PF13365">
    <property type="entry name" value="Trypsin_2"/>
    <property type="match status" value="1"/>
</dbReference>
<accession>A0A1G7B157</accession>
<feature type="compositionally biased region" description="Acidic residues" evidence="2">
    <location>
        <begin position="60"/>
        <end position="80"/>
    </location>
</feature>
<evidence type="ECO:0000313" key="5">
    <source>
        <dbReference type="Proteomes" id="UP000198823"/>
    </source>
</evidence>
<keyword evidence="3" id="KW-0812">Transmembrane</keyword>
<dbReference type="STRING" id="426756.SAMN04488126_1054"/>
<dbReference type="PANTHER" id="PTHR43019">
    <property type="entry name" value="SERINE ENDOPROTEASE DEGS"/>
    <property type="match status" value="1"/>
</dbReference>
<dbReference type="Proteomes" id="UP000198823">
    <property type="component" value="Unassembled WGS sequence"/>
</dbReference>
<dbReference type="GO" id="GO:0004252">
    <property type="term" value="F:serine-type endopeptidase activity"/>
    <property type="evidence" value="ECO:0007669"/>
    <property type="project" value="InterPro"/>
</dbReference>
<dbReference type="Gene3D" id="2.40.10.10">
    <property type="entry name" value="Trypsin-like serine proteases"/>
    <property type="match status" value="2"/>
</dbReference>
<feature type="region of interest" description="Disordered" evidence="2">
    <location>
        <begin position="1"/>
        <end position="96"/>
    </location>
</feature>
<sequence>MDGRHGEQEPEGKKDARLPEHDDSRDRAFVGELEDRDDPYEEDIWEPDDWAVWDAIAEGDVLEEEESGEDGFYGDDEPDEQQLSPGDPENPADPEDEEIRRLVLEAQREALLKERTEAAPRRGPSFGTKAMIWIISLTMVVSTFAFVLELFPLSAVDFLRTSAQLSQQETVQAQKESVVSVVTPDGSGTGFIISEDGTILTNHHVIDGYDRVSVVLPDDRRFMADVTESYPESDMAVLEAEDESGLPSLELADAYRLQEGEPVTFIGNPLSFRGVANKGKVIGPVRVSGMEEPVIMMEAPVYRGNSGSPVLDAEGLVAGIVFATLNHEVEGTVGLFVPVDELYRQRRDNE</sequence>
<evidence type="ECO:0000256" key="2">
    <source>
        <dbReference type="SAM" id="MobiDB-lite"/>
    </source>
</evidence>
<proteinExistence type="predicted"/>
<dbReference type="PRINTS" id="PR00834">
    <property type="entry name" value="PROTEASES2C"/>
</dbReference>
<feature type="compositionally biased region" description="Acidic residues" evidence="2">
    <location>
        <begin position="32"/>
        <end position="51"/>
    </location>
</feature>
<gene>
    <name evidence="4" type="ORF">SAMN04488126_1054</name>
</gene>
<evidence type="ECO:0000313" key="4">
    <source>
        <dbReference type="EMBL" id="SDE20848.1"/>
    </source>
</evidence>
<dbReference type="InterPro" id="IPR001940">
    <property type="entry name" value="Peptidase_S1C"/>
</dbReference>
<keyword evidence="1" id="KW-0720">Serine protease</keyword>
<dbReference type="PANTHER" id="PTHR43019:SF23">
    <property type="entry name" value="PROTEASE DO-LIKE 5, CHLOROPLASTIC"/>
    <property type="match status" value="1"/>
</dbReference>
<reference evidence="4 5" key="1">
    <citation type="submission" date="2016-10" db="EMBL/GenBank/DDBJ databases">
        <authorList>
            <person name="de Groot N.N."/>
        </authorList>
    </citation>
    <scope>NUCLEOTIDE SEQUENCE [LARGE SCALE GENOMIC DNA]</scope>
    <source>
        <strain evidence="4 5">CGMCC 1.6762</strain>
    </source>
</reference>
<organism evidence="4 5">
    <name type="scientific">Bhargavaea beijingensis</name>
    <dbReference type="NCBI Taxonomy" id="426756"/>
    <lineage>
        <taxon>Bacteria</taxon>
        <taxon>Bacillati</taxon>
        <taxon>Bacillota</taxon>
        <taxon>Bacilli</taxon>
        <taxon>Bacillales</taxon>
        <taxon>Caryophanaceae</taxon>
        <taxon>Bhargavaea</taxon>
    </lineage>
</organism>
<keyword evidence="3" id="KW-1133">Transmembrane helix</keyword>
<feature type="transmembrane region" description="Helical" evidence="3">
    <location>
        <begin position="130"/>
        <end position="151"/>
    </location>
</feature>